<dbReference type="GO" id="GO:0005524">
    <property type="term" value="F:ATP binding"/>
    <property type="evidence" value="ECO:0007669"/>
    <property type="project" value="UniProtKB-KW"/>
</dbReference>
<name>A0ABZ1B3E8_9ACTN</name>
<dbReference type="SUPFAM" id="SSF52540">
    <property type="entry name" value="P-loop containing nucleoside triphosphate hydrolases"/>
    <property type="match status" value="1"/>
</dbReference>
<dbReference type="RefSeq" id="WP_324274915.1">
    <property type="nucleotide sequence ID" value="NZ_CP141261.1"/>
</dbReference>
<reference evidence="3 4" key="1">
    <citation type="submission" date="2023-12" db="EMBL/GenBank/DDBJ databases">
        <title>Blastococcus brunescens sp. nov., an actonobacterium isolated from sandstone collected in sahara desert.</title>
        <authorList>
            <person name="Gtari M."/>
            <person name="Ghodhbane F."/>
        </authorList>
    </citation>
    <scope>NUCLEOTIDE SEQUENCE [LARGE SCALE GENOMIC DNA]</scope>
    <source>
        <strain evidence="3 4">BMG 8361</strain>
    </source>
</reference>
<dbReference type="Pfam" id="PF00005">
    <property type="entry name" value="ABC_tran"/>
    <property type="match status" value="1"/>
</dbReference>
<evidence type="ECO:0000259" key="2">
    <source>
        <dbReference type="Pfam" id="PF00005"/>
    </source>
</evidence>
<evidence type="ECO:0000256" key="1">
    <source>
        <dbReference type="ARBA" id="ARBA00022448"/>
    </source>
</evidence>
<dbReference type="PANTHER" id="PTHR42788">
    <property type="entry name" value="TAURINE IMPORT ATP-BINDING PROTEIN-RELATED"/>
    <property type="match status" value="1"/>
</dbReference>
<protein>
    <submittedName>
        <fullName evidence="3">ATP-binding cassette domain-containing protein</fullName>
    </submittedName>
</protein>
<keyword evidence="3" id="KW-0547">Nucleotide-binding</keyword>
<keyword evidence="1" id="KW-0813">Transport</keyword>
<keyword evidence="3" id="KW-0067">ATP-binding</keyword>
<dbReference type="Gene3D" id="3.40.50.300">
    <property type="entry name" value="P-loop containing nucleotide triphosphate hydrolases"/>
    <property type="match status" value="1"/>
</dbReference>
<evidence type="ECO:0000313" key="3">
    <source>
        <dbReference type="EMBL" id="WRL63580.1"/>
    </source>
</evidence>
<dbReference type="InterPro" id="IPR003439">
    <property type="entry name" value="ABC_transporter-like_ATP-bd"/>
</dbReference>
<feature type="domain" description="ABC transporter" evidence="2">
    <location>
        <begin position="23"/>
        <end position="76"/>
    </location>
</feature>
<proteinExistence type="predicted"/>
<sequence>MILEVSGIRKSYGSGETAHLAIADVSFAVEQGEFLCIVGPSGCGKTTLLRCLSGLMPPTSGSVELQGRVVRQPPRRWPWSSRSTTARCSPGCPCAGTWSSL</sequence>
<organism evidence="3 4">
    <name type="scientific">Blastococcus brunescens</name>
    <dbReference type="NCBI Taxonomy" id="1564165"/>
    <lineage>
        <taxon>Bacteria</taxon>
        <taxon>Bacillati</taxon>
        <taxon>Actinomycetota</taxon>
        <taxon>Actinomycetes</taxon>
        <taxon>Geodermatophilales</taxon>
        <taxon>Geodermatophilaceae</taxon>
        <taxon>Blastococcus</taxon>
    </lineage>
</organism>
<dbReference type="InterPro" id="IPR050166">
    <property type="entry name" value="ABC_transporter_ATP-bind"/>
</dbReference>
<dbReference type="EMBL" id="CP141261">
    <property type="protein sequence ID" value="WRL63580.1"/>
    <property type="molecule type" value="Genomic_DNA"/>
</dbReference>
<keyword evidence="4" id="KW-1185">Reference proteome</keyword>
<dbReference type="PANTHER" id="PTHR42788:SF13">
    <property type="entry name" value="ALIPHATIC SULFONATES IMPORT ATP-BINDING PROTEIN SSUB"/>
    <property type="match status" value="1"/>
</dbReference>
<gene>
    <name evidence="3" type="ORF">U6N30_28520</name>
</gene>
<dbReference type="Proteomes" id="UP001324287">
    <property type="component" value="Chromosome"/>
</dbReference>
<dbReference type="InterPro" id="IPR027417">
    <property type="entry name" value="P-loop_NTPase"/>
</dbReference>
<accession>A0ABZ1B3E8</accession>
<evidence type="ECO:0000313" key="4">
    <source>
        <dbReference type="Proteomes" id="UP001324287"/>
    </source>
</evidence>